<evidence type="ECO:0000256" key="6">
    <source>
        <dbReference type="ARBA" id="ARBA00022927"/>
    </source>
</evidence>
<accession>A0A1F6MFS1</accession>
<evidence type="ECO:0000256" key="8">
    <source>
        <dbReference type="ARBA" id="ARBA00023010"/>
    </source>
</evidence>
<feature type="transmembrane region" description="Helical" evidence="10">
    <location>
        <begin position="130"/>
        <end position="148"/>
    </location>
</feature>
<keyword evidence="5 10" id="KW-0812">Transmembrane</keyword>
<dbReference type="Gene3D" id="1.20.1640.10">
    <property type="entry name" value="Multidrug efflux transporter AcrB transmembrane domain"/>
    <property type="match status" value="1"/>
</dbReference>
<evidence type="ECO:0000256" key="1">
    <source>
        <dbReference type="ARBA" id="ARBA00004651"/>
    </source>
</evidence>
<sequence>MVNIIKHKKIPFIFSGLLVAASVVVLFIFGLKPGIDFTGGSLIEVKFTGERPDIEAIQETLTPLNLGSVLVQPSDDDGMILKLRFVTEEEHQKILVSLREKFETDDAKVFEERIDTIGPAVSSQLKSRSLWASIAVVVAIILYIAYTFRRVTRPVASWKYGVAAVLALIHDVTITMGVFAVLGKYAGVEADITFVVALLIIFGYSVNDTIVVFDRVRENLIKEGPDQFAETVNHGVNQTIMRSINTSLTVLLILAALFALGGESIRYFSLALIIGVTFGTYSSIFVASALLVAWDDWDRRKLKA</sequence>
<feature type="transmembrane region" description="Helical" evidence="10">
    <location>
        <begin position="267"/>
        <end position="294"/>
    </location>
</feature>
<comment type="function">
    <text evidence="10">Part of the Sec protein translocase complex. Interacts with the SecYEG preprotein conducting channel. SecDF uses the proton motive force (PMF) to complete protein translocation after the ATP-dependent function of SecA.</text>
</comment>
<dbReference type="InterPro" id="IPR005665">
    <property type="entry name" value="SecF_bac"/>
</dbReference>
<keyword evidence="3 10" id="KW-1003">Cell membrane</keyword>
<dbReference type="PANTHER" id="PTHR30081:SF8">
    <property type="entry name" value="PROTEIN TRANSLOCASE SUBUNIT SECF"/>
    <property type="match status" value="1"/>
</dbReference>
<evidence type="ECO:0000313" key="13">
    <source>
        <dbReference type="Proteomes" id="UP000177457"/>
    </source>
</evidence>
<comment type="caution">
    <text evidence="12">The sequence shown here is derived from an EMBL/GenBank/DDBJ whole genome shotgun (WGS) entry which is preliminary data.</text>
</comment>
<feature type="transmembrane region" description="Helical" evidence="10">
    <location>
        <begin position="12"/>
        <end position="31"/>
    </location>
</feature>
<evidence type="ECO:0000256" key="10">
    <source>
        <dbReference type="HAMAP-Rule" id="MF_01464"/>
    </source>
</evidence>
<dbReference type="InterPro" id="IPR055344">
    <property type="entry name" value="SecD_SecF_C_bact"/>
</dbReference>
<keyword evidence="7 10" id="KW-1133">Transmembrane helix</keyword>
<keyword evidence="2 10" id="KW-0813">Transport</keyword>
<comment type="similarity">
    <text evidence="10">Belongs to the SecD/SecF family. SecF subfamily.</text>
</comment>
<dbReference type="InterPro" id="IPR000731">
    <property type="entry name" value="SSD"/>
</dbReference>
<dbReference type="Pfam" id="PF07549">
    <property type="entry name" value="Sec_GG"/>
    <property type="match status" value="1"/>
</dbReference>
<dbReference type="InterPro" id="IPR022646">
    <property type="entry name" value="SecD/SecF_CS"/>
</dbReference>
<keyword evidence="9 10" id="KW-0472">Membrane</keyword>
<dbReference type="Pfam" id="PF02355">
    <property type="entry name" value="SecD_SecF_C"/>
    <property type="match status" value="1"/>
</dbReference>
<evidence type="ECO:0000313" key="12">
    <source>
        <dbReference type="EMBL" id="OGH70333.1"/>
    </source>
</evidence>
<dbReference type="GO" id="GO:0005886">
    <property type="term" value="C:plasma membrane"/>
    <property type="evidence" value="ECO:0007669"/>
    <property type="project" value="UniProtKB-SubCell"/>
</dbReference>
<comment type="subunit">
    <text evidence="10">Forms a complex with SecD. Part of the essential Sec protein translocation apparatus which comprises SecA, SecYEG and auxiliary proteins SecDF. Other proteins may also be involved.</text>
</comment>
<dbReference type="GO" id="GO:0015450">
    <property type="term" value="F:protein-transporting ATPase activity"/>
    <property type="evidence" value="ECO:0007669"/>
    <property type="project" value="InterPro"/>
</dbReference>
<feature type="transmembrane region" description="Helical" evidence="10">
    <location>
        <begin position="160"/>
        <end position="182"/>
    </location>
</feature>
<evidence type="ECO:0000256" key="4">
    <source>
        <dbReference type="ARBA" id="ARBA00022519"/>
    </source>
</evidence>
<dbReference type="PRINTS" id="PR01755">
    <property type="entry name" value="SECFTRNLCASE"/>
</dbReference>
<dbReference type="GO" id="GO:0006605">
    <property type="term" value="P:protein targeting"/>
    <property type="evidence" value="ECO:0007669"/>
    <property type="project" value="UniProtKB-UniRule"/>
</dbReference>
<feature type="transmembrane region" description="Helical" evidence="10">
    <location>
        <begin position="244"/>
        <end position="261"/>
    </location>
</feature>
<dbReference type="NCBIfam" id="TIGR00966">
    <property type="entry name" value="transloc_SecF"/>
    <property type="match status" value="1"/>
</dbReference>
<gene>
    <name evidence="10" type="primary">secF</name>
    <name evidence="12" type="ORF">A3C90_01110</name>
</gene>
<dbReference type="InterPro" id="IPR048634">
    <property type="entry name" value="SecD_SecF_C"/>
</dbReference>
<proteinExistence type="inferred from homology"/>
<feature type="domain" description="SSD" evidence="11">
    <location>
        <begin position="129"/>
        <end position="293"/>
    </location>
</feature>
<reference evidence="12 13" key="1">
    <citation type="journal article" date="2016" name="Nat. Commun.">
        <title>Thousands of microbial genomes shed light on interconnected biogeochemical processes in an aquifer system.</title>
        <authorList>
            <person name="Anantharaman K."/>
            <person name="Brown C.T."/>
            <person name="Hug L.A."/>
            <person name="Sharon I."/>
            <person name="Castelle C.J."/>
            <person name="Probst A.J."/>
            <person name="Thomas B.C."/>
            <person name="Singh A."/>
            <person name="Wilkins M.J."/>
            <person name="Karaoz U."/>
            <person name="Brodie E.L."/>
            <person name="Williams K.H."/>
            <person name="Hubbard S.S."/>
            <person name="Banfield J.F."/>
        </authorList>
    </citation>
    <scope>NUCLEOTIDE SEQUENCE [LARGE SCALE GENOMIC DNA]</scope>
</reference>
<evidence type="ECO:0000259" key="11">
    <source>
        <dbReference type="PROSITE" id="PS50156"/>
    </source>
</evidence>
<dbReference type="InterPro" id="IPR022645">
    <property type="entry name" value="SecD/SecF_bac"/>
</dbReference>
<dbReference type="PANTHER" id="PTHR30081">
    <property type="entry name" value="PROTEIN-EXPORT MEMBRANE PROTEIN SEC"/>
    <property type="match status" value="1"/>
</dbReference>
<keyword evidence="8 10" id="KW-0811">Translocation</keyword>
<evidence type="ECO:0000256" key="2">
    <source>
        <dbReference type="ARBA" id="ARBA00022448"/>
    </source>
</evidence>
<dbReference type="STRING" id="1798683.A3C90_01110"/>
<dbReference type="GO" id="GO:0065002">
    <property type="term" value="P:intracellular protein transmembrane transport"/>
    <property type="evidence" value="ECO:0007669"/>
    <property type="project" value="UniProtKB-UniRule"/>
</dbReference>
<dbReference type="PROSITE" id="PS50156">
    <property type="entry name" value="SSD"/>
    <property type="match status" value="1"/>
</dbReference>
<keyword evidence="6 10" id="KW-0653">Protein transport</keyword>
<dbReference type="EMBL" id="MFQE01000051">
    <property type="protein sequence ID" value="OGH70333.1"/>
    <property type="molecule type" value="Genomic_DNA"/>
</dbReference>
<protein>
    <recommendedName>
        <fullName evidence="10">Protein-export membrane protein SecF</fullName>
    </recommendedName>
</protein>
<dbReference type="GO" id="GO:0043952">
    <property type="term" value="P:protein transport by the Sec complex"/>
    <property type="evidence" value="ECO:0007669"/>
    <property type="project" value="UniProtKB-UniRule"/>
</dbReference>
<dbReference type="HAMAP" id="MF_01464_B">
    <property type="entry name" value="SecF_B"/>
    <property type="match status" value="1"/>
</dbReference>
<comment type="subcellular location">
    <subcellularLocation>
        <location evidence="1 10">Cell membrane</location>
        <topology evidence="1 10">Multi-pass membrane protein</topology>
    </subcellularLocation>
</comment>
<evidence type="ECO:0000256" key="9">
    <source>
        <dbReference type="ARBA" id="ARBA00023136"/>
    </source>
</evidence>
<keyword evidence="4" id="KW-0997">Cell inner membrane</keyword>
<name>A0A1F6MFS1_9BACT</name>
<evidence type="ECO:0000256" key="3">
    <source>
        <dbReference type="ARBA" id="ARBA00022475"/>
    </source>
</evidence>
<dbReference type="Proteomes" id="UP000177457">
    <property type="component" value="Unassembled WGS sequence"/>
</dbReference>
<dbReference type="InterPro" id="IPR022813">
    <property type="entry name" value="SecD/SecF_arch_bac"/>
</dbReference>
<dbReference type="AlphaFoldDB" id="A0A1F6MFS1"/>
<evidence type="ECO:0000256" key="7">
    <source>
        <dbReference type="ARBA" id="ARBA00022989"/>
    </source>
</evidence>
<feature type="transmembrane region" description="Helical" evidence="10">
    <location>
        <begin position="194"/>
        <end position="213"/>
    </location>
</feature>
<evidence type="ECO:0000256" key="5">
    <source>
        <dbReference type="ARBA" id="ARBA00022692"/>
    </source>
</evidence>
<organism evidence="12 13">
    <name type="scientific">Candidatus Magasanikbacteria bacterium RIFCSPHIGHO2_02_FULL_51_14</name>
    <dbReference type="NCBI Taxonomy" id="1798683"/>
    <lineage>
        <taxon>Bacteria</taxon>
        <taxon>Candidatus Magasanikiibacteriota</taxon>
    </lineage>
</organism>
<dbReference type="NCBIfam" id="TIGR00916">
    <property type="entry name" value="2A0604s01"/>
    <property type="match status" value="1"/>
</dbReference>
<dbReference type="SUPFAM" id="SSF82866">
    <property type="entry name" value="Multidrug efflux transporter AcrB transmembrane domain"/>
    <property type="match status" value="1"/>
</dbReference>